<dbReference type="Gene3D" id="3.90.180.10">
    <property type="entry name" value="Medium-chain alcohol dehydrogenases, catalytic domain"/>
    <property type="match status" value="1"/>
</dbReference>
<dbReference type="SUPFAM" id="SSF51735">
    <property type="entry name" value="NAD(P)-binding Rossmann-fold domains"/>
    <property type="match status" value="1"/>
</dbReference>
<keyword evidence="5" id="KW-1185">Reference proteome</keyword>
<reference evidence="4" key="1">
    <citation type="submission" date="2020-07" db="EMBL/GenBank/DDBJ databases">
        <authorList>
            <person name="Tarantini F.S."/>
            <person name="Hong K.W."/>
            <person name="Chan K.G."/>
        </authorList>
    </citation>
    <scope>NUCLEOTIDE SEQUENCE</scope>
    <source>
        <strain evidence="4">32-07</strain>
    </source>
</reference>
<dbReference type="SUPFAM" id="SSF50129">
    <property type="entry name" value="GroES-like"/>
    <property type="match status" value="1"/>
</dbReference>
<dbReference type="PANTHER" id="PTHR48106:SF18">
    <property type="entry name" value="QUINONE OXIDOREDUCTASE PIG3"/>
    <property type="match status" value="1"/>
</dbReference>
<sequence>MSVSKTTPTPAVDTMKAVVLNAPEGVGALTWSTVPRRTPAPAEALVRVHASSVMSADLPTLDGVSAPGPGLPGPRFPMVMGNEFVGEVVECPGGELAVGQKVAAGFGGYGFTRDGGQAEYVVARCRDLWPFTSDLPWTTLAALPKAFGSAEMIKEAVGWSRGEVLLVRGGSTAIGTATASLARLAGVTTVGTTRSPAKAEEMRAAGFDHVLVDGDDLAARVVRLFPGGVDGAVEMLGYPHVVETLRCVRPGGTVCMVGILAEQARSRATGEPQDRLAPVAPSPQWFIPAGVRLTTAMQNGVTVMKVPDPQLDHMQEWVDGIAEGRITVPVQAVFPMSRAADAYRLLESSDRIGRIVLEAGPAA</sequence>
<dbReference type="EMBL" id="CP059572">
    <property type="protein sequence ID" value="QXJ23820.1"/>
    <property type="molecule type" value="Genomic_DNA"/>
</dbReference>
<dbReference type="InterPro" id="IPR011032">
    <property type="entry name" value="GroES-like_sf"/>
</dbReference>
<keyword evidence="2" id="KW-0560">Oxidoreductase</keyword>
<dbReference type="Pfam" id="PF00107">
    <property type="entry name" value="ADH_zinc_N"/>
    <property type="match status" value="1"/>
</dbReference>
<dbReference type="Proteomes" id="UP001049518">
    <property type="component" value="Chromosome"/>
</dbReference>
<evidence type="ECO:0000313" key="4">
    <source>
        <dbReference type="EMBL" id="QXJ23820.1"/>
    </source>
</evidence>
<dbReference type="InterPro" id="IPR013149">
    <property type="entry name" value="ADH-like_C"/>
</dbReference>
<proteinExistence type="predicted"/>
<dbReference type="Pfam" id="PF08240">
    <property type="entry name" value="ADH_N"/>
    <property type="match status" value="1"/>
</dbReference>
<feature type="domain" description="Enoyl reductase (ER)" evidence="3">
    <location>
        <begin position="25"/>
        <end position="357"/>
    </location>
</feature>
<evidence type="ECO:0000256" key="1">
    <source>
        <dbReference type="ARBA" id="ARBA00022857"/>
    </source>
</evidence>
<accession>A0ABX8QYF1</accession>
<dbReference type="PANTHER" id="PTHR48106">
    <property type="entry name" value="QUINONE OXIDOREDUCTASE PIG3-RELATED"/>
    <property type="match status" value="1"/>
</dbReference>
<gene>
    <name evidence="4" type="ORF">AGRA3207_005028</name>
</gene>
<name>A0ABX8QYF1_9ACTN</name>
<dbReference type="RefSeq" id="WP_231329497.1">
    <property type="nucleotide sequence ID" value="NZ_CP059572.1"/>
</dbReference>
<dbReference type="InterPro" id="IPR013154">
    <property type="entry name" value="ADH-like_N"/>
</dbReference>
<dbReference type="InterPro" id="IPR036291">
    <property type="entry name" value="NAD(P)-bd_dom_sf"/>
</dbReference>
<evidence type="ECO:0000256" key="2">
    <source>
        <dbReference type="ARBA" id="ARBA00023002"/>
    </source>
</evidence>
<dbReference type="SMART" id="SM00829">
    <property type="entry name" value="PKS_ER"/>
    <property type="match status" value="1"/>
</dbReference>
<organism evidence="4 5">
    <name type="scientific">Actinomadura graeca</name>
    <dbReference type="NCBI Taxonomy" id="2750812"/>
    <lineage>
        <taxon>Bacteria</taxon>
        <taxon>Bacillati</taxon>
        <taxon>Actinomycetota</taxon>
        <taxon>Actinomycetes</taxon>
        <taxon>Streptosporangiales</taxon>
        <taxon>Thermomonosporaceae</taxon>
        <taxon>Actinomadura</taxon>
    </lineage>
</organism>
<evidence type="ECO:0000259" key="3">
    <source>
        <dbReference type="SMART" id="SM00829"/>
    </source>
</evidence>
<dbReference type="InterPro" id="IPR020843">
    <property type="entry name" value="ER"/>
</dbReference>
<evidence type="ECO:0000313" key="5">
    <source>
        <dbReference type="Proteomes" id="UP001049518"/>
    </source>
</evidence>
<protein>
    <submittedName>
        <fullName evidence="4">Zinc-binding dehydrogenase</fullName>
    </submittedName>
</protein>
<keyword evidence="1" id="KW-0521">NADP</keyword>